<evidence type="ECO:0000313" key="1">
    <source>
        <dbReference type="EMBL" id="KAI4368659.1"/>
    </source>
</evidence>
<sequence>MKRVRAGPDPPLLVAKNFPSPSSSMPTVPSTPETRARSQRLRIVGRDTKFTFRVSRRPVNRERQVEQEEENHGGCQPSYMASPSCIHVALPLLLLFCNNKKDETKPHALR</sequence>
<name>A0ACB9QTB9_9MYRT</name>
<proteinExistence type="predicted"/>
<protein>
    <submittedName>
        <fullName evidence="1">Uncharacterized protein</fullName>
    </submittedName>
</protein>
<reference evidence="2" key="1">
    <citation type="journal article" date="2023" name="Front. Plant Sci.">
        <title>Chromosomal-level genome assembly of Melastoma candidum provides insights into trichome evolution.</title>
        <authorList>
            <person name="Zhong Y."/>
            <person name="Wu W."/>
            <person name="Sun C."/>
            <person name="Zou P."/>
            <person name="Liu Y."/>
            <person name="Dai S."/>
            <person name="Zhou R."/>
        </authorList>
    </citation>
    <scope>NUCLEOTIDE SEQUENCE [LARGE SCALE GENOMIC DNA]</scope>
</reference>
<organism evidence="1 2">
    <name type="scientific">Melastoma candidum</name>
    <dbReference type="NCBI Taxonomy" id="119954"/>
    <lineage>
        <taxon>Eukaryota</taxon>
        <taxon>Viridiplantae</taxon>
        <taxon>Streptophyta</taxon>
        <taxon>Embryophyta</taxon>
        <taxon>Tracheophyta</taxon>
        <taxon>Spermatophyta</taxon>
        <taxon>Magnoliopsida</taxon>
        <taxon>eudicotyledons</taxon>
        <taxon>Gunneridae</taxon>
        <taxon>Pentapetalae</taxon>
        <taxon>rosids</taxon>
        <taxon>malvids</taxon>
        <taxon>Myrtales</taxon>
        <taxon>Melastomataceae</taxon>
        <taxon>Melastomatoideae</taxon>
        <taxon>Melastomateae</taxon>
        <taxon>Melastoma</taxon>
    </lineage>
</organism>
<dbReference type="Proteomes" id="UP001057402">
    <property type="component" value="Chromosome 5"/>
</dbReference>
<gene>
    <name evidence="1" type="ORF">MLD38_017193</name>
</gene>
<comment type="caution">
    <text evidence="1">The sequence shown here is derived from an EMBL/GenBank/DDBJ whole genome shotgun (WGS) entry which is preliminary data.</text>
</comment>
<dbReference type="EMBL" id="CM042884">
    <property type="protein sequence ID" value="KAI4368659.1"/>
    <property type="molecule type" value="Genomic_DNA"/>
</dbReference>
<accession>A0ACB9QTB9</accession>
<keyword evidence="2" id="KW-1185">Reference proteome</keyword>
<evidence type="ECO:0000313" key="2">
    <source>
        <dbReference type="Proteomes" id="UP001057402"/>
    </source>
</evidence>